<dbReference type="EMBL" id="ML743553">
    <property type="protein sequence ID" value="KAE8143005.1"/>
    <property type="molecule type" value="Genomic_DNA"/>
</dbReference>
<accession>A0A5N6T9H7</accession>
<name>A0A5N6T9H7_ASPPS</name>
<feature type="region of interest" description="Disordered" evidence="1">
    <location>
        <begin position="13"/>
        <end position="39"/>
    </location>
</feature>
<keyword evidence="2" id="KW-1133">Transmembrane helix</keyword>
<gene>
    <name evidence="3" type="ORF">BDV38DRAFT_234380</name>
</gene>
<dbReference type="AlphaFoldDB" id="A0A5N6T9H7"/>
<sequence>MLRKQKRTLIIKNPRAGQDEAVRETEGQPDIAIHDGPRRGPSVRQAIAANAHEFIFLYFSGFLILFLMRVGRNDLPYQ</sequence>
<keyword evidence="2" id="KW-0812">Transmembrane</keyword>
<dbReference type="RefSeq" id="XP_031919068.1">
    <property type="nucleotide sequence ID" value="XM_032053240.1"/>
</dbReference>
<feature type="transmembrane region" description="Helical" evidence="2">
    <location>
        <begin position="47"/>
        <end position="68"/>
    </location>
</feature>
<evidence type="ECO:0000313" key="3">
    <source>
        <dbReference type="EMBL" id="KAE8143005.1"/>
    </source>
</evidence>
<keyword evidence="4" id="KW-1185">Reference proteome</keyword>
<dbReference type="GeneID" id="43637450"/>
<evidence type="ECO:0000256" key="2">
    <source>
        <dbReference type="SAM" id="Phobius"/>
    </source>
</evidence>
<reference evidence="3 4" key="1">
    <citation type="submission" date="2019-04" db="EMBL/GenBank/DDBJ databases">
        <title>Friends and foes A comparative genomics study of 23 Aspergillus species from section Flavi.</title>
        <authorList>
            <consortium name="DOE Joint Genome Institute"/>
            <person name="Kjaerbolling I."/>
            <person name="Vesth T."/>
            <person name="Frisvad J.C."/>
            <person name="Nybo J.L."/>
            <person name="Theobald S."/>
            <person name="Kildgaard S."/>
            <person name="Isbrandt T."/>
            <person name="Kuo A."/>
            <person name="Sato A."/>
            <person name="Lyhne E.K."/>
            <person name="Kogle M.E."/>
            <person name="Wiebenga A."/>
            <person name="Kun R.S."/>
            <person name="Lubbers R.J."/>
            <person name="Makela M.R."/>
            <person name="Barry K."/>
            <person name="Chovatia M."/>
            <person name="Clum A."/>
            <person name="Daum C."/>
            <person name="Haridas S."/>
            <person name="He G."/>
            <person name="LaButti K."/>
            <person name="Lipzen A."/>
            <person name="Mondo S."/>
            <person name="Riley R."/>
            <person name="Salamov A."/>
            <person name="Simmons B.A."/>
            <person name="Magnuson J.K."/>
            <person name="Henrissat B."/>
            <person name="Mortensen U.H."/>
            <person name="Larsen T.O."/>
            <person name="Devries R.P."/>
            <person name="Grigoriev I.V."/>
            <person name="Machida M."/>
            <person name="Baker S.E."/>
            <person name="Andersen M.R."/>
        </authorList>
    </citation>
    <scope>NUCLEOTIDE SEQUENCE [LARGE SCALE GENOMIC DNA]</scope>
    <source>
        <strain evidence="3 4">CBS 117625</strain>
    </source>
</reference>
<evidence type="ECO:0000256" key="1">
    <source>
        <dbReference type="SAM" id="MobiDB-lite"/>
    </source>
</evidence>
<keyword evidence="2" id="KW-0472">Membrane</keyword>
<proteinExistence type="predicted"/>
<organism evidence="3 4">
    <name type="scientific">Aspergillus pseudotamarii</name>
    <dbReference type="NCBI Taxonomy" id="132259"/>
    <lineage>
        <taxon>Eukaryota</taxon>
        <taxon>Fungi</taxon>
        <taxon>Dikarya</taxon>
        <taxon>Ascomycota</taxon>
        <taxon>Pezizomycotina</taxon>
        <taxon>Eurotiomycetes</taxon>
        <taxon>Eurotiomycetidae</taxon>
        <taxon>Eurotiales</taxon>
        <taxon>Aspergillaceae</taxon>
        <taxon>Aspergillus</taxon>
        <taxon>Aspergillus subgen. Circumdati</taxon>
    </lineage>
</organism>
<feature type="compositionally biased region" description="Basic and acidic residues" evidence="1">
    <location>
        <begin position="17"/>
        <end position="38"/>
    </location>
</feature>
<evidence type="ECO:0000313" key="4">
    <source>
        <dbReference type="Proteomes" id="UP000325672"/>
    </source>
</evidence>
<protein>
    <submittedName>
        <fullName evidence="3">Uncharacterized protein</fullName>
    </submittedName>
</protein>
<dbReference type="Proteomes" id="UP000325672">
    <property type="component" value="Unassembled WGS sequence"/>
</dbReference>